<dbReference type="PANTHER" id="PTHR30012:SF4">
    <property type="entry name" value="MSHA BIOGENESIS PROTEIN MSHG"/>
    <property type="match status" value="1"/>
</dbReference>
<feature type="transmembrane region" description="Helical" evidence="8">
    <location>
        <begin position="321"/>
        <end position="343"/>
    </location>
</feature>
<feature type="domain" description="Type II secretion system protein GspF" evidence="9">
    <location>
        <begin position="275"/>
        <end position="397"/>
    </location>
</feature>
<evidence type="ECO:0000256" key="6">
    <source>
        <dbReference type="ARBA" id="ARBA00022989"/>
    </source>
</evidence>
<dbReference type="PANTHER" id="PTHR30012">
    <property type="entry name" value="GENERAL SECRETION PATHWAY PROTEIN"/>
    <property type="match status" value="1"/>
</dbReference>
<keyword evidence="7 8" id="KW-0472">Membrane</keyword>
<evidence type="ECO:0000259" key="9">
    <source>
        <dbReference type="Pfam" id="PF00482"/>
    </source>
</evidence>
<feature type="transmembrane region" description="Helical" evidence="8">
    <location>
        <begin position="174"/>
        <end position="194"/>
    </location>
</feature>
<dbReference type="Proteomes" id="UP000315112">
    <property type="component" value="Unassembled WGS sequence"/>
</dbReference>
<keyword evidence="3" id="KW-1003">Cell membrane</keyword>
<dbReference type="EMBL" id="VLKW01000010">
    <property type="protein sequence ID" value="TWI44140.1"/>
    <property type="molecule type" value="Genomic_DNA"/>
</dbReference>
<keyword evidence="13" id="KW-1185">Reference proteome</keyword>
<dbReference type="InterPro" id="IPR003004">
    <property type="entry name" value="GspF/PilC"/>
</dbReference>
<dbReference type="RefSeq" id="WP_145879719.1">
    <property type="nucleotide sequence ID" value="NZ_CP046904.1"/>
</dbReference>
<evidence type="ECO:0000313" key="10">
    <source>
        <dbReference type="EMBL" id="QGZ42763.1"/>
    </source>
</evidence>
<reference evidence="11 12" key="1">
    <citation type="journal article" date="2015" name="Stand. Genomic Sci.">
        <title>Genomic Encyclopedia of Bacterial and Archaeal Type Strains, Phase III: the genomes of soil and plant-associated and newly described type strains.</title>
        <authorList>
            <person name="Whitman W.B."/>
            <person name="Woyke T."/>
            <person name="Klenk H.P."/>
            <person name="Zhou Y."/>
            <person name="Lilburn T.G."/>
            <person name="Beck B.J."/>
            <person name="De Vos P."/>
            <person name="Vandamme P."/>
            <person name="Eisen J.A."/>
            <person name="Garrity G."/>
            <person name="Hugenholtz P."/>
            <person name="Kyrpides N.C."/>
        </authorList>
    </citation>
    <scope>NUCLEOTIDE SEQUENCE [LARGE SCALE GENOMIC DNA]</scope>
    <source>
        <strain evidence="11 12">CGMCC 1.10685</strain>
    </source>
</reference>
<reference evidence="10 13" key="3">
    <citation type="submission" date="2019-12" db="EMBL/GenBank/DDBJ databases">
        <title>Draft Genome Sequences of Six Type Strains of the Genus Massilia.</title>
        <authorList>
            <person name="Miess H."/>
            <person name="Frediansyah A."/>
            <person name="Goeker M."/>
            <person name="Gross H."/>
        </authorList>
    </citation>
    <scope>NUCLEOTIDE SEQUENCE [LARGE SCALE GENOMIC DNA]</scope>
    <source>
        <strain evidence="10 13">DSM 26639</strain>
    </source>
</reference>
<feature type="transmembrane region" description="Helical" evidence="8">
    <location>
        <begin position="225"/>
        <end position="244"/>
    </location>
</feature>
<proteinExistence type="inferred from homology"/>
<evidence type="ECO:0000256" key="8">
    <source>
        <dbReference type="SAM" id="Phobius"/>
    </source>
</evidence>
<dbReference type="GO" id="GO:0015628">
    <property type="term" value="P:protein secretion by the type II secretion system"/>
    <property type="evidence" value="ECO:0007669"/>
    <property type="project" value="TreeGrafter"/>
</dbReference>
<dbReference type="EMBL" id="CP046904">
    <property type="protein sequence ID" value="QGZ42763.1"/>
    <property type="molecule type" value="Genomic_DNA"/>
</dbReference>
<reference evidence="11" key="2">
    <citation type="submission" date="2019-07" db="EMBL/GenBank/DDBJ databases">
        <authorList>
            <person name="Whitman W."/>
            <person name="Huntemann M."/>
            <person name="Clum A."/>
            <person name="Pillay M."/>
            <person name="Palaniappan K."/>
            <person name="Varghese N."/>
            <person name="Mikhailova N."/>
            <person name="Stamatis D."/>
            <person name="Reddy T."/>
            <person name="Daum C."/>
            <person name="Shapiro N."/>
            <person name="Ivanova N."/>
            <person name="Kyrpides N."/>
            <person name="Woyke T."/>
        </authorList>
    </citation>
    <scope>NUCLEOTIDE SEQUENCE</scope>
    <source>
        <strain evidence="11">CGMCC 1.10685</strain>
    </source>
</reference>
<organism evidence="11 12">
    <name type="scientific">Pseudoduganella flava</name>
    <dbReference type="NCBI Taxonomy" id="871742"/>
    <lineage>
        <taxon>Bacteria</taxon>
        <taxon>Pseudomonadati</taxon>
        <taxon>Pseudomonadota</taxon>
        <taxon>Betaproteobacteria</taxon>
        <taxon>Burkholderiales</taxon>
        <taxon>Oxalobacteraceae</taxon>
        <taxon>Telluria group</taxon>
        <taxon>Pseudoduganella</taxon>
    </lineage>
</organism>
<keyword evidence="4" id="KW-0997">Cell inner membrane</keyword>
<evidence type="ECO:0000313" key="13">
    <source>
        <dbReference type="Proteomes" id="UP000437862"/>
    </source>
</evidence>
<evidence type="ECO:0000313" key="11">
    <source>
        <dbReference type="EMBL" id="TWI44140.1"/>
    </source>
</evidence>
<dbReference type="Gene3D" id="1.20.81.30">
    <property type="entry name" value="Type II secretion system (T2SS), domain F"/>
    <property type="match status" value="2"/>
</dbReference>
<name>A0A562PIU6_9BURK</name>
<evidence type="ECO:0000256" key="1">
    <source>
        <dbReference type="ARBA" id="ARBA00004429"/>
    </source>
</evidence>
<dbReference type="PRINTS" id="PR00812">
    <property type="entry name" value="BCTERIALGSPF"/>
</dbReference>
<comment type="subcellular location">
    <subcellularLocation>
        <location evidence="1">Cell inner membrane</location>
        <topology evidence="1">Multi-pass membrane protein</topology>
    </subcellularLocation>
</comment>
<evidence type="ECO:0000256" key="5">
    <source>
        <dbReference type="ARBA" id="ARBA00022692"/>
    </source>
</evidence>
<evidence type="ECO:0000313" key="12">
    <source>
        <dbReference type="Proteomes" id="UP000315112"/>
    </source>
</evidence>
<comment type="similarity">
    <text evidence="2">Belongs to the GSP F family.</text>
</comment>
<accession>A0A562PIU6</accession>
<dbReference type="Pfam" id="PF00482">
    <property type="entry name" value="T2SSF"/>
    <property type="match status" value="2"/>
</dbReference>
<dbReference type="AlphaFoldDB" id="A0A562PIU6"/>
<evidence type="ECO:0000256" key="7">
    <source>
        <dbReference type="ARBA" id="ARBA00023136"/>
    </source>
</evidence>
<evidence type="ECO:0000256" key="3">
    <source>
        <dbReference type="ARBA" id="ARBA00022475"/>
    </source>
</evidence>
<gene>
    <name evidence="10" type="ORF">GO485_29480</name>
    <name evidence="11" type="ORF">IP92_04659</name>
</gene>
<protein>
    <submittedName>
        <fullName evidence="11">MSHA biogenesis protein MshG</fullName>
    </submittedName>
    <submittedName>
        <fullName evidence="10">Type II secretion system F family protein</fullName>
    </submittedName>
</protein>
<sequence>MPFFAYKARDTRGQLLQGILEAADTGAVADQLMGTGATPVEITPTRAPAGDGQGLWARLTEKKVTPLDVQLFSRQMYTLLKSGVPIMRGLAGLQESAISPAFGKVIGDLRESLDAGRELSAAMRRHPAVFNNFYLSMVRVGEMTGRLDEVMLRLFDHLEFDRDMRGRVKSALRYPMFVVIAMVIAMFIVNMFVIPQFVKVFESFHAELPLMTRILVATSNFTVHYWYVLLGAAVAAGLALRGWVRTEEGRLRWDQWKLRIPIAGKIIHKATMARFARSFALSSKSGVPIVQALTVVSQTVDNAYLSQQVDRMRDGVERGESILRTSVTAGIFTPIVLQMIAVGEESGSLDDLMDEIAQMYEREVDYELKTLAAQIEPILIAFLGVMVLILALGIFLPMWNLGQAALHPKA</sequence>
<keyword evidence="5 8" id="KW-0812">Transmembrane</keyword>
<evidence type="ECO:0000256" key="2">
    <source>
        <dbReference type="ARBA" id="ARBA00005745"/>
    </source>
</evidence>
<evidence type="ECO:0000256" key="4">
    <source>
        <dbReference type="ARBA" id="ARBA00022519"/>
    </source>
</evidence>
<feature type="transmembrane region" description="Helical" evidence="8">
    <location>
        <begin position="378"/>
        <end position="399"/>
    </location>
</feature>
<keyword evidence="6 8" id="KW-1133">Transmembrane helix</keyword>
<dbReference type="OrthoDB" id="9805682at2"/>
<dbReference type="InterPro" id="IPR018076">
    <property type="entry name" value="T2SS_GspF_dom"/>
</dbReference>
<feature type="domain" description="Type II secretion system protein GspF" evidence="9">
    <location>
        <begin position="72"/>
        <end position="195"/>
    </location>
</feature>
<dbReference type="FunFam" id="1.20.81.30:FF:000001">
    <property type="entry name" value="Type II secretion system protein F"/>
    <property type="match status" value="2"/>
</dbReference>
<dbReference type="InterPro" id="IPR042094">
    <property type="entry name" value="T2SS_GspF_sf"/>
</dbReference>
<dbReference type="Proteomes" id="UP000437862">
    <property type="component" value="Chromosome"/>
</dbReference>
<dbReference type="GO" id="GO:0005886">
    <property type="term" value="C:plasma membrane"/>
    <property type="evidence" value="ECO:0007669"/>
    <property type="project" value="UniProtKB-SubCell"/>
</dbReference>